<sequence length="80" mass="8572">MITATVPLAELFGYASRLRGRTQGRAPSPPGRPVWRRYRPRSRVPCRPGDPAARRAVAACPPPTSGRGGLAPPLVGSRSR</sequence>
<evidence type="ECO:0000256" key="1">
    <source>
        <dbReference type="SAM" id="MobiDB-lite"/>
    </source>
</evidence>
<dbReference type="EMBL" id="JBBKAM010000004">
    <property type="protein sequence ID" value="MEJ8646204.1"/>
    <property type="molecule type" value="Genomic_DNA"/>
</dbReference>
<feature type="compositionally biased region" description="Basic residues" evidence="1">
    <location>
        <begin position="34"/>
        <end position="44"/>
    </location>
</feature>
<organism evidence="2 3">
    <name type="scientific">Streptomyces caledonius</name>
    <dbReference type="NCBI Taxonomy" id="3134107"/>
    <lineage>
        <taxon>Bacteria</taxon>
        <taxon>Bacillati</taxon>
        <taxon>Actinomycetota</taxon>
        <taxon>Actinomycetes</taxon>
        <taxon>Kitasatosporales</taxon>
        <taxon>Streptomycetaceae</taxon>
        <taxon>Streptomyces</taxon>
    </lineage>
</organism>
<accession>A0ABU8UE88</accession>
<comment type="caution">
    <text evidence="2">The sequence shown here is derived from an EMBL/GenBank/DDBJ whole genome shotgun (WGS) entry which is preliminary data.</text>
</comment>
<dbReference type="Proteomes" id="UP001382904">
    <property type="component" value="Unassembled WGS sequence"/>
</dbReference>
<feature type="region of interest" description="Disordered" evidence="1">
    <location>
        <begin position="16"/>
        <end position="80"/>
    </location>
</feature>
<dbReference type="Gene3D" id="3.30.70.240">
    <property type="match status" value="1"/>
</dbReference>
<evidence type="ECO:0000313" key="2">
    <source>
        <dbReference type="EMBL" id="MEJ8646204.1"/>
    </source>
</evidence>
<dbReference type="InterPro" id="IPR035647">
    <property type="entry name" value="EFG_III/V"/>
</dbReference>
<gene>
    <name evidence="2" type="ORF">WKI68_43135</name>
</gene>
<name>A0ABU8UE88_9ACTN</name>
<feature type="compositionally biased region" description="Low complexity" evidence="1">
    <location>
        <begin position="45"/>
        <end position="59"/>
    </location>
</feature>
<keyword evidence="3" id="KW-1185">Reference proteome</keyword>
<dbReference type="SUPFAM" id="SSF54980">
    <property type="entry name" value="EF-G C-terminal domain-like"/>
    <property type="match status" value="1"/>
</dbReference>
<proteinExistence type="predicted"/>
<protein>
    <submittedName>
        <fullName evidence="2">Uncharacterized protein</fullName>
    </submittedName>
</protein>
<reference evidence="2 3" key="1">
    <citation type="submission" date="2024-03" db="EMBL/GenBank/DDBJ databases">
        <title>Novel Streptomyces species of biotechnological and ecological value are a feature of Machair soil.</title>
        <authorList>
            <person name="Prole J.R."/>
            <person name="Goodfellow M."/>
            <person name="Allenby N."/>
            <person name="Ward A.C."/>
        </authorList>
    </citation>
    <scope>NUCLEOTIDE SEQUENCE [LARGE SCALE GENOMIC DNA]</scope>
    <source>
        <strain evidence="2 3">MS1.HAVA.3</strain>
    </source>
</reference>
<evidence type="ECO:0000313" key="3">
    <source>
        <dbReference type="Proteomes" id="UP001382904"/>
    </source>
</evidence>